<accession>A0ABD2LP67</accession>
<keyword evidence="2" id="KW-1185">Reference proteome</keyword>
<evidence type="ECO:0000313" key="2">
    <source>
        <dbReference type="Proteomes" id="UP001620626"/>
    </source>
</evidence>
<dbReference type="AlphaFoldDB" id="A0ABD2LP67"/>
<organism evidence="1 2">
    <name type="scientific">Heterodera trifolii</name>
    <dbReference type="NCBI Taxonomy" id="157864"/>
    <lineage>
        <taxon>Eukaryota</taxon>
        <taxon>Metazoa</taxon>
        <taxon>Ecdysozoa</taxon>
        <taxon>Nematoda</taxon>
        <taxon>Chromadorea</taxon>
        <taxon>Rhabditida</taxon>
        <taxon>Tylenchina</taxon>
        <taxon>Tylenchomorpha</taxon>
        <taxon>Tylenchoidea</taxon>
        <taxon>Heteroderidae</taxon>
        <taxon>Heteroderinae</taxon>
        <taxon>Heterodera</taxon>
    </lineage>
</organism>
<evidence type="ECO:0000313" key="1">
    <source>
        <dbReference type="EMBL" id="KAL3116914.1"/>
    </source>
</evidence>
<gene>
    <name evidence="1" type="ORF">niasHT_008396</name>
</gene>
<sequence>MDEKYLEACKPACKSLSEKTCYTIKVNTFYGTSHPKILCFCEWKTEGCVPKDPPSNDVATANSGDQ</sequence>
<protein>
    <submittedName>
        <fullName evidence="1">Uncharacterized protein</fullName>
    </submittedName>
</protein>
<dbReference type="EMBL" id="JBICBT010000338">
    <property type="protein sequence ID" value="KAL3116914.1"/>
    <property type="molecule type" value="Genomic_DNA"/>
</dbReference>
<reference evidence="1 2" key="1">
    <citation type="submission" date="2024-10" db="EMBL/GenBank/DDBJ databases">
        <authorList>
            <person name="Kim D."/>
        </authorList>
    </citation>
    <scope>NUCLEOTIDE SEQUENCE [LARGE SCALE GENOMIC DNA]</scope>
    <source>
        <strain evidence="1">BH-2024</strain>
    </source>
</reference>
<comment type="caution">
    <text evidence="1">The sequence shown here is derived from an EMBL/GenBank/DDBJ whole genome shotgun (WGS) entry which is preliminary data.</text>
</comment>
<name>A0ABD2LP67_9BILA</name>
<proteinExistence type="predicted"/>
<dbReference type="Proteomes" id="UP001620626">
    <property type="component" value="Unassembled WGS sequence"/>
</dbReference>